<dbReference type="RefSeq" id="WP_012108440.1">
    <property type="nucleotide sequence ID" value="NC_009714.1"/>
</dbReference>
<evidence type="ECO:0000259" key="5">
    <source>
        <dbReference type="Pfam" id="PF25989"/>
    </source>
</evidence>
<dbReference type="Gene3D" id="2.40.50.100">
    <property type="match status" value="1"/>
</dbReference>
<feature type="domain" description="Multidrug resistance protein MdtA-like alpha-helical hairpin" evidence="2">
    <location>
        <begin position="95"/>
        <end position="156"/>
    </location>
</feature>
<feature type="domain" description="Multidrug resistance protein MdtA-like barrel-sandwich hybrid" evidence="3">
    <location>
        <begin position="61"/>
        <end position="183"/>
    </location>
</feature>
<evidence type="ECO:0000259" key="4">
    <source>
        <dbReference type="Pfam" id="PF25944"/>
    </source>
</evidence>
<dbReference type="InterPro" id="IPR058637">
    <property type="entry name" value="YknX-like_C"/>
</dbReference>
<dbReference type="AlphaFoldDB" id="A7I0W2"/>
<dbReference type="Gene3D" id="2.40.420.20">
    <property type="match status" value="1"/>
</dbReference>
<dbReference type="EMBL" id="CP000776">
    <property type="protein sequence ID" value="ABS51454.1"/>
    <property type="molecule type" value="Genomic_DNA"/>
</dbReference>
<dbReference type="GO" id="GO:0005886">
    <property type="term" value="C:plasma membrane"/>
    <property type="evidence" value="ECO:0007669"/>
    <property type="project" value="TreeGrafter"/>
</dbReference>
<gene>
    <name evidence="6" type="ordered locus">CHAB381_0565</name>
</gene>
<dbReference type="SUPFAM" id="SSF111369">
    <property type="entry name" value="HlyD-like secretion proteins"/>
    <property type="match status" value="1"/>
</dbReference>
<evidence type="ECO:0000256" key="1">
    <source>
        <dbReference type="ARBA" id="ARBA00009477"/>
    </source>
</evidence>
<dbReference type="KEGG" id="cha:CHAB381_0565"/>
<dbReference type="InterPro" id="IPR006143">
    <property type="entry name" value="RND_pump_MFP"/>
</dbReference>
<protein>
    <submittedName>
        <fullName evidence="6">CmeA</fullName>
    </submittedName>
</protein>
<dbReference type="InterPro" id="IPR058626">
    <property type="entry name" value="MdtA-like_b-barrel"/>
</dbReference>
<dbReference type="GO" id="GO:0022857">
    <property type="term" value="F:transmembrane transporter activity"/>
    <property type="evidence" value="ECO:0007669"/>
    <property type="project" value="InterPro"/>
</dbReference>
<evidence type="ECO:0000313" key="7">
    <source>
        <dbReference type="Proteomes" id="UP000002407"/>
    </source>
</evidence>
<dbReference type="Pfam" id="PF25944">
    <property type="entry name" value="Beta-barrel_RND"/>
    <property type="match status" value="1"/>
</dbReference>
<dbReference type="NCBIfam" id="TIGR01730">
    <property type="entry name" value="RND_mfp"/>
    <property type="match status" value="1"/>
</dbReference>
<proteinExistence type="inferred from homology"/>
<dbReference type="eggNOG" id="COG0845">
    <property type="taxonomic scope" value="Bacteria"/>
</dbReference>
<dbReference type="Gene3D" id="1.10.287.470">
    <property type="entry name" value="Helix hairpin bin"/>
    <property type="match status" value="1"/>
</dbReference>
<name>A7I0W2_CAMHC</name>
<dbReference type="GO" id="GO:0046677">
    <property type="term" value="P:response to antibiotic"/>
    <property type="evidence" value="ECO:0007669"/>
    <property type="project" value="TreeGrafter"/>
</dbReference>
<dbReference type="STRING" id="360107.CHAB381_0565"/>
<dbReference type="Proteomes" id="UP000002407">
    <property type="component" value="Chromosome"/>
</dbReference>
<dbReference type="InterPro" id="IPR058624">
    <property type="entry name" value="MdtA-like_HH"/>
</dbReference>
<evidence type="ECO:0000259" key="3">
    <source>
        <dbReference type="Pfam" id="PF25917"/>
    </source>
</evidence>
<evidence type="ECO:0000259" key="2">
    <source>
        <dbReference type="Pfam" id="PF25876"/>
    </source>
</evidence>
<reference evidence="7" key="1">
    <citation type="submission" date="2007-07" db="EMBL/GenBank/DDBJ databases">
        <title>Complete genome sequence of Campylobacter hominis ATCC BAA-381, a commensal isolated from the human gastrointestinal tract.</title>
        <authorList>
            <person name="Fouts D.E."/>
            <person name="Mongodin E.F."/>
            <person name="Puiu D."/>
            <person name="Sebastian Y."/>
            <person name="Miller W.G."/>
            <person name="Mandrell R.E."/>
            <person name="Nelson K.E."/>
        </authorList>
    </citation>
    <scope>NUCLEOTIDE SEQUENCE [LARGE SCALE GENOMIC DNA]</scope>
    <source>
        <strain evidence="7">ATCC BAA-381 / LMG 19568 / NCTC 13146 / CH001A</strain>
    </source>
</reference>
<dbReference type="OrthoDB" id="9772050at2"/>
<feature type="domain" description="YknX-like C-terminal permuted SH3-like" evidence="5">
    <location>
        <begin position="282"/>
        <end position="348"/>
    </location>
</feature>
<evidence type="ECO:0000313" key="6">
    <source>
        <dbReference type="EMBL" id="ABS51454.1"/>
    </source>
</evidence>
<dbReference type="InterPro" id="IPR058625">
    <property type="entry name" value="MdtA-like_BSH"/>
</dbReference>
<organism evidence="6 7">
    <name type="scientific">Campylobacter hominis (strain ATCC BAA-381 / DSM 21671 / CCUG 45161 / LMG 19568 / NCTC 13146 / CH001A)</name>
    <dbReference type="NCBI Taxonomy" id="360107"/>
    <lineage>
        <taxon>Bacteria</taxon>
        <taxon>Pseudomonadati</taxon>
        <taxon>Campylobacterota</taxon>
        <taxon>Epsilonproteobacteria</taxon>
        <taxon>Campylobacterales</taxon>
        <taxon>Campylobacteraceae</taxon>
        <taxon>Campylobacter</taxon>
    </lineage>
</organism>
<dbReference type="PROSITE" id="PS51257">
    <property type="entry name" value="PROKAR_LIPOPROTEIN"/>
    <property type="match status" value="1"/>
</dbReference>
<dbReference type="PANTHER" id="PTHR30158">
    <property type="entry name" value="ACRA/E-RELATED COMPONENT OF DRUG EFFLUX TRANSPORTER"/>
    <property type="match status" value="1"/>
</dbReference>
<dbReference type="Pfam" id="PF25989">
    <property type="entry name" value="YknX_C"/>
    <property type="match status" value="1"/>
</dbReference>
<comment type="similarity">
    <text evidence="1">Belongs to the membrane fusion protein (MFP) (TC 8.A.1) family.</text>
</comment>
<dbReference type="Pfam" id="PF25876">
    <property type="entry name" value="HH_MFP_RND"/>
    <property type="match status" value="1"/>
</dbReference>
<dbReference type="Pfam" id="PF25917">
    <property type="entry name" value="BSH_RND"/>
    <property type="match status" value="1"/>
</dbReference>
<sequence>MNKILKISLCALIFALISGCGDEKQTAQREKKAVPVGIFVAKMGAIPINFEFPAKIISEQNVDIIAKVPGTLLKQNFKAGDFVKEGDELFVIDPEKYQAAFDSANARFKQAEFDYKRALMLHKSNTISKKEYDSAIANYGIAKADLANAKIDLGYTKIIAPFDGVTGDPYKDIGAYISLNDSKLVRLTKLDPINADFAISEVDTLSINEKLNSGEWEQKGAPITLKLNNKDYNGTVSFIDKVINDGTGSVDAKAVFANPNFEILPGAFAKVVMSGLYQKNGFKIPQYAVQQDATTMFVYVVQDNKATRKNIKIQSQNNGWSVIYEGLADNDKIIIDNFAKLGVGVPVKIVEGNK</sequence>
<accession>A7I0W2</accession>
<dbReference type="HOGENOM" id="CLU_018816_2_1_7"/>
<feature type="domain" description="Multidrug resistance protein MdtA-like beta-barrel" evidence="4">
    <location>
        <begin position="192"/>
        <end position="273"/>
    </location>
</feature>
<keyword evidence="7" id="KW-1185">Reference proteome</keyword>
<dbReference type="Gene3D" id="2.40.30.170">
    <property type="match status" value="1"/>
</dbReference>